<name>A0A0D8JB98_9BACT</name>
<keyword evidence="2" id="KW-1185">Reference proteome</keyword>
<dbReference type="AlphaFoldDB" id="A0A0D8JB98"/>
<dbReference type="EMBL" id="JRHC01000001">
    <property type="protein sequence ID" value="KJF44009.1"/>
    <property type="molecule type" value="Genomic_DNA"/>
</dbReference>
<organism evidence="1 2">
    <name type="scientific">Draconibacterium sediminis</name>
    <dbReference type="NCBI Taxonomy" id="1544798"/>
    <lineage>
        <taxon>Bacteria</taxon>
        <taxon>Pseudomonadati</taxon>
        <taxon>Bacteroidota</taxon>
        <taxon>Bacteroidia</taxon>
        <taxon>Marinilabiliales</taxon>
        <taxon>Prolixibacteraceae</taxon>
        <taxon>Draconibacterium</taxon>
    </lineage>
</organism>
<comment type="caution">
    <text evidence="1">The sequence shown here is derived from an EMBL/GenBank/DDBJ whole genome shotgun (WGS) entry which is preliminary data.</text>
</comment>
<dbReference type="STRING" id="1544798.LH29_00215"/>
<proteinExistence type="predicted"/>
<sequence length="170" mass="19713">MNILLIYPEKENNSKGFAAFFQKFFSKTTEDPLELIEISIQLPITWERKLRDLNQQKLNTKDLAWADYVIVKAEPRQRTSTIKLIEKCKSAGKKIIAEGALFDSQPADFDNVDHLILNQATFDPFVRDMEANTTQRIYSAEFRKEKLRKTAYSLLGFSDYLSRNIHPFSA</sequence>
<dbReference type="OrthoDB" id="1122705at2"/>
<dbReference type="Proteomes" id="UP000032544">
    <property type="component" value="Unassembled WGS sequence"/>
</dbReference>
<reference evidence="1 2" key="1">
    <citation type="submission" date="2014-09" db="EMBL/GenBank/DDBJ databases">
        <title>Draft Genome Sequence of Draconibacterium sp. JN14CK-3.</title>
        <authorList>
            <person name="Dong C."/>
            <person name="Lai Q."/>
            <person name="Shao Z."/>
        </authorList>
    </citation>
    <scope>NUCLEOTIDE SEQUENCE [LARGE SCALE GENOMIC DNA]</scope>
    <source>
        <strain evidence="1 2">JN14CK-3</strain>
    </source>
</reference>
<accession>A0A0D8JB98</accession>
<evidence type="ECO:0000313" key="2">
    <source>
        <dbReference type="Proteomes" id="UP000032544"/>
    </source>
</evidence>
<evidence type="ECO:0000313" key="1">
    <source>
        <dbReference type="EMBL" id="KJF44009.1"/>
    </source>
</evidence>
<dbReference type="RefSeq" id="WP_045025542.1">
    <property type="nucleotide sequence ID" value="NZ_JRHC01000001.1"/>
</dbReference>
<protein>
    <submittedName>
        <fullName evidence="1">Uncharacterized protein</fullName>
    </submittedName>
</protein>
<gene>
    <name evidence="1" type="ORF">LH29_00215</name>
</gene>